<comment type="caution">
    <text evidence="1">The sequence shown here is derived from an EMBL/GenBank/DDBJ whole genome shotgun (WGS) entry which is preliminary data.</text>
</comment>
<reference evidence="1 2" key="2">
    <citation type="journal article" date="2022" name="Mol. Ecol. Resour.">
        <title>The genomes of chicory, endive, great burdock and yacon provide insights into Asteraceae paleo-polyploidization history and plant inulin production.</title>
        <authorList>
            <person name="Fan W."/>
            <person name="Wang S."/>
            <person name="Wang H."/>
            <person name="Wang A."/>
            <person name="Jiang F."/>
            <person name="Liu H."/>
            <person name="Zhao H."/>
            <person name="Xu D."/>
            <person name="Zhang Y."/>
        </authorList>
    </citation>
    <scope>NUCLEOTIDE SEQUENCE [LARGE SCALE GENOMIC DNA]</scope>
    <source>
        <strain evidence="2">cv. Niubang</strain>
    </source>
</reference>
<protein>
    <submittedName>
        <fullName evidence="1">Uncharacterized protein</fullName>
    </submittedName>
</protein>
<evidence type="ECO:0000313" key="1">
    <source>
        <dbReference type="EMBL" id="KAI3770106.1"/>
    </source>
</evidence>
<accession>A0ACB9FGI2</accession>
<name>A0ACB9FGI2_ARCLA</name>
<dbReference type="Proteomes" id="UP001055879">
    <property type="component" value="Linkage Group LG01"/>
</dbReference>
<dbReference type="EMBL" id="CM042047">
    <property type="protein sequence ID" value="KAI3770106.1"/>
    <property type="molecule type" value="Genomic_DNA"/>
</dbReference>
<sequence>MNKVEQFGRFLNVNVIATISCDVYLAAKYHLQSLCCFKRNDALCIVNYGFGTWPYIDILEKKDNVAINVRTHVFFMVEMLNLDVGTDLADLMLLHPMSSIVAYPLRKCSACLRTSLYSGSSLL</sequence>
<evidence type="ECO:0000313" key="2">
    <source>
        <dbReference type="Proteomes" id="UP001055879"/>
    </source>
</evidence>
<proteinExistence type="predicted"/>
<gene>
    <name evidence="1" type="ORF">L6452_01227</name>
</gene>
<organism evidence="1 2">
    <name type="scientific">Arctium lappa</name>
    <name type="common">Greater burdock</name>
    <name type="synonym">Lappa major</name>
    <dbReference type="NCBI Taxonomy" id="4217"/>
    <lineage>
        <taxon>Eukaryota</taxon>
        <taxon>Viridiplantae</taxon>
        <taxon>Streptophyta</taxon>
        <taxon>Embryophyta</taxon>
        <taxon>Tracheophyta</taxon>
        <taxon>Spermatophyta</taxon>
        <taxon>Magnoliopsida</taxon>
        <taxon>eudicotyledons</taxon>
        <taxon>Gunneridae</taxon>
        <taxon>Pentapetalae</taxon>
        <taxon>asterids</taxon>
        <taxon>campanulids</taxon>
        <taxon>Asterales</taxon>
        <taxon>Asteraceae</taxon>
        <taxon>Carduoideae</taxon>
        <taxon>Cardueae</taxon>
        <taxon>Arctiinae</taxon>
        <taxon>Arctium</taxon>
    </lineage>
</organism>
<keyword evidence="2" id="KW-1185">Reference proteome</keyword>
<reference evidence="2" key="1">
    <citation type="journal article" date="2022" name="Mol. Ecol. Resour.">
        <title>The genomes of chicory, endive, great burdock and yacon provide insights into Asteraceae palaeo-polyploidization history and plant inulin production.</title>
        <authorList>
            <person name="Fan W."/>
            <person name="Wang S."/>
            <person name="Wang H."/>
            <person name="Wang A."/>
            <person name="Jiang F."/>
            <person name="Liu H."/>
            <person name="Zhao H."/>
            <person name="Xu D."/>
            <person name="Zhang Y."/>
        </authorList>
    </citation>
    <scope>NUCLEOTIDE SEQUENCE [LARGE SCALE GENOMIC DNA]</scope>
    <source>
        <strain evidence="2">cv. Niubang</strain>
    </source>
</reference>